<comment type="caution">
    <text evidence="1">The sequence shown here is derived from an EMBL/GenBank/DDBJ whole genome shotgun (WGS) entry which is preliminary data.</text>
</comment>
<sequence>MSSLVSQTRHSIQTYWARRNYQRLYSPPRRVKVARLGGMGSGKAVSTQQRSSWKARAARAVRLRAAVVLAAPVLLLARLRDAYVDAMVALGGGAVRPCSALARSRSGAEAGLWDKRVPRARLPGQKGAAGGRSARGGDFERRMMAHILSMVVTPEVPCAARA</sequence>
<organism evidence="1 2">
    <name type="scientific">Digitaria exilis</name>
    <dbReference type="NCBI Taxonomy" id="1010633"/>
    <lineage>
        <taxon>Eukaryota</taxon>
        <taxon>Viridiplantae</taxon>
        <taxon>Streptophyta</taxon>
        <taxon>Embryophyta</taxon>
        <taxon>Tracheophyta</taxon>
        <taxon>Spermatophyta</taxon>
        <taxon>Magnoliopsida</taxon>
        <taxon>Liliopsida</taxon>
        <taxon>Poales</taxon>
        <taxon>Poaceae</taxon>
        <taxon>PACMAD clade</taxon>
        <taxon>Panicoideae</taxon>
        <taxon>Panicodae</taxon>
        <taxon>Paniceae</taxon>
        <taxon>Anthephorinae</taxon>
        <taxon>Digitaria</taxon>
    </lineage>
</organism>
<dbReference type="AlphaFoldDB" id="A0A835BXP2"/>
<name>A0A835BXP2_9POAL</name>
<dbReference type="Proteomes" id="UP000636709">
    <property type="component" value="Unassembled WGS sequence"/>
</dbReference>
<evidence type="ECO:0000313" key="1">
    <source>
        <dbReference type="EMBL" id="KAF8716132.1"/>
    </source>
</evidence>
<dbReference type="PANTHER" id="PTHR33702:SF25">
    <property type="entry name" value="OS05G0575200 PROTEIN"/>
    <property type="match status" value="1"/>
</dbReference>
<reference evidence="1" key="1">
    <citation type="submission" date="2020-07" db="EMBL/GenBank/DDBJ databases">
        <title>Genome sequence and genetic diversity analysis of an under-domesticated orphan crop, white fonio (Digitaria exilis).</title>
        <authorList>
            <person name="Bennetzen J.L."/>
            <person name="Chen S."/>
            <person name="Ma X."/>
            <person name="Wang X."/>
            <person name="Yssel A.E.J."/>
            <person name="Chaluvadi S.R."/>
            <person name="Johnson M."/>
            <person name="Gangashetty P."/>
            <person name="Hamidou F."/>
            <person name="Sanogo M.D."/>
            <person name="Zwaenepoel A."/>
            <person name="Wallace J."/>
            <person name="Van De Peer Y."/>
            <person name="Van Deynze A."/>
        </authorList>
    </citation>
    <scope>NUCLEOTIDE SEQUENCE</scope>
    <source>
        <tissue evidence="1">Leaves</tissue>
    </source>
</reference>
<protein>
    <submittedName>
        <fullName evidence="1">Uncharacterized protein</fullName>
    </submittedName>
</protein>
<gene>
    <name evidence="1" type="ORF">HU200_026406</name>
</gene>
<evidence type="ECO:0000313" key="2">
    <source>
        <dbReference type="Proteomes" id="UP000636709"/>
    </source>
</evidence>
<dbReference type="OrthoDB" id="764584at2759"/>
<dbReference type="EMBL" id="JACEFO010001727">
    <property type="protein sequence ID" value="KAF8716132.1"/>
    <property type="molecule type" value="Genomic_DNA"/>
</dbReference>
<proteinExistence type="predicted"/>
<keyword evidence="2" id="KW-1185">Reference proteome</keyword>
<dbReference type="PANTHER" id="PTHR33702">
    <property type="entry name" value="BNAA09G40010D PROTEIN"/>
    <property type="match status" value="1"/>
</dbReference>
<accession>A0A835BXP2</accession>